<dbReference type="InterPro" id="IPR010658">
    <property type="entry name" value="Nodulin-like"/>
</dbReference>
<reference evidence="8" key="1">
    <citation type="submission" date="2013-07" db="EMBL/GenBank/DDBJ databases">
        <title>The genome of Eucalyptus grandis.</title>
        <authorList>
            <person name="Schmutz J."/>
            <person name="Hayes R."/>
            <person name="Myburg A."/>
            <person name="Tuskan G."/>
            <person name="Grattapaglia D."/>
            <person name="Rokhsar D.S."/>
        </authorList>
    </citation>
    <scope>NUCLEOTIDE SEQUENCE</scope>
    <source>
        <tissue evidence="8">Leaf extractions</tissue>
    </source>
</reference>
<evidence type="ECO:0000256" key="5">
    <source>
        <dbReference type="SAM" id="Phobius"/>
    </source>
</evidence>
<feature type="transmembrane region" description="Helical" evidence="5">
    <location>
        <begin position="42"/>
        <end position="63"/>
    </location>
</feature>
<protein>
    <recommendedName>
        <fullName evidence="9">Nodulin-like domain-containing protein</fullName>
    </recommendedName>
</protein>
<dbReference type="AlphaFoldDB" id="A0A059B9X5"/>
<dbReference type="Pfam" id="PF06813">
    <property type="entry name" value="Nodulin-like"/>
    <property type="match status" value="2"/>
</dbReference>
<proteinExistence type="predicted"/>
<dbReference type="PANTHER" id="PTHR21576:SF11">
    <property type="entry name" value="MAJOR FACILITATOR SUPERFAMILY PROTEIN"/>
    <property type="match status" value="1"/>
</dbReference>
<comment type="subcellular location">
    <subcellularLocation>
        <location evidence="1">Membrane</location>
        <topology evidence="1">Multi-pass membrane protein</topology>
    </subcellularLocation>
</comment>
<dbReference type="InterPro" id="IPR056555">
    <property type="entry name" value="NFD4_C"/>
</dbReference>
<evidence type="ECO:0000256" key="3">
    <source>
        <dbReference type="ARBA" id="ARBA00022989"/>
    </source>
</evidence>
<keyword evidence="2 5" id="KW-0812">Transmembrane</keyword>
<feature type="transmembrane region" description="Helical" evidence="5">
    <location>
        <begin position="83"/>
        <end position="106"/>
    </location>
</feature>
<feature type="domain" description="Nodulin-like" evidence="6">
    <location>
        <begin position="80"/>
        <end position="167"/>
    </location>
</feature>
<dbReference type="EMBL" id="KK198759">
    <property type="protein sequence ID" value="KCW63012.1"/>
    <property type="molecule type" value="Genomic_DNA"/>
</dbReference>
<organism evidence="8">
    <name type="scientific">Eucalyptus grandis</name>
    <name type="common">Flooded gum</name>
    <dbReference type="NCBI Taxonomy" id="71139"/>
    <lineage>
        <taxon>Eukaryota</taxon>
        <taxon>Viridiplantae</taxon>
        <taxon>Streptophyta</taxon>
        <taxon>Embryophyta</taxon>
        <taxon>Tracheophyta</taxon>
        <taxon>Spermatophyta</taxon>
        <taxon>Magnoliopsida</taxon>
        <taxon>eudicotyledons</taxon>
        <taxon>Gunneridae</taxon>
        <taxon>Pentapetalae</taxon>
        <taxon>rosids</taxon>
        <taxon>malvids</taxon>
        <taxon>Myrtales</taxon>
        <taxon>Myrtaceae</taxon>
        <taxon>Myrtoideae</taxon>
        <taxon>Eucalypteae</taxon>
        <taxon>Eucalyptus</taxon>
    </lineage>
</organism>
<keyword evidence="4 5" id="KW-0472">Membrane</keyword>
<name>A0A059B9X5_EUCGR</name>
<evidence type="ECO:0000256" key="4">
    <source>
        <dbReference type="ARBA" id="ARBA00023136"/>
    </source>
</evidence>
<feature type="transmembrane region" description="Helical" evidence="5">
    <location>
        <begin position="245"/>
        <end position="263"/>
    </location>
</feature>
<evidence type="ECO:0008006" key="9">
    <source>
        <dbReference type="Google" id="ProtNLM"/>
    </source>
</evidence>
<feature type="transmembrane region" description="Helical" evidence="5">
    <location>
        <begin position="118"/>
        <end position="136"/>
    </location>
</feature>
<feature type="transmembrane region" description="Helical" evidence="5">
    <location>
        <begin position="148"/>
        <end position="171"/>
    </location>
</feature>
<sequence length="293" mass="32053">MTTVELNNLAFASDADKLLGWNGIQYLFVADKVASVLYPGMFLLAFLAENSICWINTVCYVVAINNFPLHRQVAIGLTTTQAYLLLSSVLPMVVSLAIAPFVRVVGVDSPGADKNAHAMFIILFIITIAIGVYAMVSSKGSVSGALPVVYNAMGMGIFLLSPIVVPLAVCLKHVLAHTEMKLHDMVTEQEHGEPGLNKSRIKWEDHPQVSDQEEVVAVVPSSEEATINGVREEVGAKEMVKRVEFWLYFFVYLLGVMLGLVFLNNLGQIAESGGAQRRRRWSLFRHRSGSSGG</sequence>
<evidence type="ECO:0000259" key="7">
    <source>
        <dbReference type="Pfam" id="PF23262"/>
    </source>
</evidence>
<evidence type="ECO:0000313" key="8">
    <source>
        <dbReference type="EMBL" id="KCW63012.1"/>
    </source>
</evidence>
<dbReference type="Gramene" id="KCW63012">
    <property type="protein sequence ID" value="KCW63012"/>
    <property type="gene ID" value="EUGRSUZ_G00610"/>
</dbReference>
<evidence type="ECO:0000259" key="6">
    <source>
        <dbReference type="Pfam" id="PF06813"/>
    </source>
</evidence>
<dbReference type="PANTHER" id="PTHR21576">
    <property type="entry name" value="UNCHARACTERIZED NODULIN-LIKE PROTEIN"/>
    <property type="match status" value="1"/>
</dbReference>
<dbReference type="InParanoid" id="A0A059B9X5"/>
<evidence type="ECO:0000256" key="2">
    <source>
        <dbReference type="ARBA" id="ARBA00022692"/>
    </source>
</evidence>
<dbReference type="GO" id="GO:0016020">
    <property type="term" value="C:membrane"/>
    <property type="evidence" value="ECO:0000318"/>
    <property type="project" value="GO_Central"/>
</dbReference>
<keyword evidence="3 5" id="KW-1133">Transmembrane helix</keyword>
<feature type="domain" description="Nodulin-like" evidence="6">
    <location>
        <begin position="8"/>
        <end position="79"/>
    </location>
</feature>
<feature type="domain" description="NFD4 C-terminal" evidence="7">
    <location>
        <begin position="229"/>
        <end position="276"/>
    </location>
</feature>
<gene>
    <name evidence="8" type="ORF">EUGRSUZ_G00610</name>
</gene>
<evidence type="ECO:0000256" key="1">
    <source>
        <dbReference type="ARBA" id="ARBA00004141"/>
    </source>
</evidence>
<dbReference type="Pfam" id="PF23262">
    <property type="entry name" value="NFD4_C"/>
    <property type="match status" value="1"/>
</dbReference>
<accession>A0A059B9X5</accession>